<accession>A0A1J1LUF0</accession>
<dbReference type="STRING" id="671072.PL9214670276"/>
<dbReference type="SUPFAM" id="SSF110849">
    <property type="entry name" value="ParB/Sulfiredoxin"/>
    <property type="match status" value="1"/>
</dbReference>
<dbReference type="InterPro" id="IPR003115">
    <property type="entry name" value="ParB_N"/>
</dbReference>
<gene>
    <name evidence="3" type="ORF">PL9214670276</name>
</gene>
<reference evidence="4" key="1">
    <citation type="submission" date="2015-10" db="EMBL/GenBank/DDBJ databases">
        <authorList>
            <person name="Regsiter A."/>
            <person name="william w."/>
        </authorList>
    </citation>
    <scope>NUCLEOTIDE SEQUENCE [LARGE SCALE GENOMIC DNA]</scope>
</reference>
<name>A0A1J1LUF0_9CYAN</name>
<protein>
    <recommendedName>
        <fullName evidence="2">ParB-like N-terminal domain-containing protein</fullName>
    </recommendedName>
</protein>
<proteinExistence type="predicted"/>
<sequence>MNTSQTQSLKSFDVIEYVPLNHLKPHPRNEAIYGRNENLTDLMEAIALKGYVRPLLIKTDGTIISGHRRWRTLLALGWEKAPVQVCHFESEDEELFILIAENRQRQQTTVQKIREGMIVEPLARKLRNCYAFQTTPRTSDSEITVSSQNPQHSSMENFPLARFNLNLNGKQMQLTENIVAAIVGLGCGRTYRKGRVAIQAADLLHIDEPKLAEVWLEMMNQQSIDAGYQLAKIPEEKRKMILDAIATGAAKTPKQAKILLKAQTIFNFIDMKAEPDSQSPTSAENQSLTDKPDDIKTTQQECTPAIGTWVIIKIPLVPKERIPQRKWNGFWGRITAVGMTVKVDMGSEILSLLLSDVEVIENPQPDFCQVAERILRLQRFDTVHEFGKMILNRMQKRLSWDAATLTYLDAVEQIELAHRAIEQAF</sequence>
<dbReference type="InterPro" id="IPR036086">
    <property type="entry name" value="ParB/Sulfiredoxin_sf"/>
</dbReference>
<dbReference type="SMART" id="SM00470">
    <property type="entry name" value="ParB"/>
    <property type="match status" value="1"/>
</dbReference>
<organism evidence="3 4">
    <name type="scientific">Planktothrix tepida PCC 9214</name>
    <dbReference type="NCBI Taxonomy" id="671072"/>
    <lineage>
        <taxon>Bacteria</taxon>
        <taxon>Bacillati</taxon>
        <taxon>Cyanobacteriota</taxon>
        <taxon>Cyanophyceae</taxon>
        <taxon>Oscillatoriophycideae</taxon>
        <taxon>Oscillatoriales</taxon>
        <taxon>Microcoleaceae</taxon>
        <taxon>Planktothrix</taxon>
    </lineage>
</organism>
<dbReference type="RefSeq" id="WP_072722592.1">
    <property type="nucleotide sequence ID" value="NZ_LN889815.1"/>
</dbReference>
<dbReference type="PANTHER" id="PTHR33375">
    <property type="entry name" value="CHROMOSOME-PARTITIONING PROTEIN PARB-RELATED"/>
    <property type="match status" value="1"/>
</dbReference>
<evidence type="ECO:0000259" key="2">
    <source>
        <dbReference type="SMART" id="SM00470"/>
    </source>
</evidence>
<evidence type="ECO:0000256" key="1">
    <source>
        <dbReference type="SAM" id="MobiDB-lite"/>
    </source>
</evidence>
<dbReference type="Pfam" id="PF02195">
    <property type="entry name" value="ParB_N"/>
    <property type="match status" value="1"/>
</dbReference>
<dbReference type="OrthoDB" id="438148at2"/>
<dbReference type="GO" id="GO:0007059">
    <property type="term" value="P:chromosome segregation"/>
    <property type="evidence" value="ECO:0007669"/>
    <property type="project" value="TreeGrafter"/>
</dbReference>
<dbReference type="GO" id="GO:0005694">
    <property type="term" value="C:chromosome"/>
    <property type="evidence" value="ECO:0007669"/>
    <property type="project" value="TreeGrafter"/>
</dbReference>
<dbReference type="Proteomes" id="UP000184315">
    <property type="component" value="Unassembled WGS sequence"/>
</dbReference>
<dbReference type="AlphaFoldDB" id="A0A1J1LUF0"/>
<dbReference type="InterPro" id="IPR050336">
    <property type="entry name" value="Chromosome_partition/occlusion"/>
</dbReference>
<dbReference type="Gene3D" id="3.90.1530.10">
    <property type="entry name" value="Conserved hypothetical protein from pyrococcus furiosus pfu- 392566-001, ParB domain"/>
    <property type="match status" value="1"/>
</dbReference>
<dbReference type="PANTHER" id="PTHR33375:SF1">
    <property type="entry name" value="CHROMOSOME-PARTITIONING PROTEIN PARB-RELATED"/>
    <property type="match status" value="1"/>
</dbReference>
<feature type="compositionally biased region" description="Polar residues" evidence="1">
    <location>
        <begin position="276"/>
        <end position="289"/>
    </location>
</feature>
<dbReference type="GO" id="GO:0045881">
    <property type="term" value="P:positive regulation of sporulation resulting in formation of a cellular spore"/>
    <property type="evidence" value="ECO:0007669"/>
    <property type="project" value="TreeGrafter"/>
</dbReference>
<feature type="region of interest" description="Disordered" evidence="1">
    <location>
        <begin position="275"/>
        <end position="295"/>
    </location>
</feature>
<dbReference type="EMBL" id="CZDF01000174">
    <property type="protein sequence ID" value="CUR35650.1"/>
    <property type="molecule type" value="Genomic_DNA"/>
</dbReference>
<evidence type="ECO:0000313" key="3">
    <source>
        <dbReference type="EMBL" id="CUR35650.1"/>
    </source>
</evidence>
<keyword evidence="4" id="KW-1185">Reference proteome</keyword>
<feature type="domain" description="ParB-like N-terminal" evidence="2">
    <location>
        <begin position="16"/>
        <end position="103"/>
    </location>
</feature>
<evidence type="ECO:0000313" key="4">
    <source>
        <dbReference type="Proteomes" id="UP000184315"/>
    </source>
</evidence>